<feature type="region of interest" description="Disordered" evidence="1">
    <location>
        <begin position="1"/>
        <end position="23"/>
    </location>
</feature>
<dbReference type="Proteomes" id="UP001500266">
    <property type="component" value="Unassembled WGS sequence"/>
</dbReference>
<evidence type="ECO:0000313" key="3">
    <source>
        <dbReference type="Proteomes" id="UP001500266"/>
    </source>
</evidence>
<dbReference type="RefSeq" id="WP_345025080.1">
    <property type="nucleotide sequence ID" value="NZ_BAABDO010000161.1"/>
</dbReference>
<evidence type="ECO:0000256" key="1">
    <source>
        <dbReference type="SAM" id="MobiDB-lite"/>
    </source>
</evidence>
<evidence type="ECO:0000313" key="2">
    <source>
        <dbReference type="EMBL" id="GAA4157798.1"/>
    </source>
</evidence>
<keyword evidence="3" id="KW-1185">Reference proteome</keyword>
<feature type="compositionally biased region" description="Basic and acidic residues" evidence="1">
    <location>
        <begin position="1"/>
        <end position="13"/>
    </location>
</feature>
<gene>
    <name evidence="2" type="ORF">GCM10022416_59470</name>
</gene>
<dbReference type="EMBL" id="BAABDO010000161">
    <property type="protein sequence ID" value="GAA4157798.1"/>
    <property type="molecule type" value="Genomic_DNA"/>
</dbReference>
<name>A0ABP7ZH34_9ACTN</name>
<protein>
    <submittedName>
        <fullName evidence="2">Uncharacterized protein</fullName>
    </submittedName>
</protein>
<comment type="caution">
    <text evidence="2">The sequence shown here is derived from an EMBL/GenBank/DDBJ whole genome shotgun (WGS) entry which is preliminary data.</text>
</comment>
<sequence>MSYSSEEVRETVHGQRRANRGVALEGQTDHAPYVLAAGAGAGQCVRAGQRDDPVAGTAMHAHAVLVLVETEFLSFHRTATGLAGVGPF</sequence>
<proteinExistence type="predicted"/>
<organism evidence="2 3">
    <name type="scientific">Actinomadura keratinilytica</name>
    <dbReference type="NCBI Taxonomy" id="547461"/>
    <lineage>
        <taxon>Bacteria</taxon>
        <taxon>Bacillati</taxon>
        <taxon>Actinomycetota</taxon>
        <taxon>Actinomycetes</taxon>
        <taxon>Streptosporangiales</taxon>
        <taxon>Thermomonosporaceae</taxon>
        <taxon>Actinomadura</taxon>
    </lineage>
</organism>
<reference evidence="3" key="1">
    <citation type="journal article" date="2019" name="Int. J. Syst. Evol. Microbiol.">
        <title>The Global Catalogue of Microorganisms (GCM) 10K type strain sequencing project: providing services to taxonomists for standard genome sequencing and annotation.</title>
        <authorList>
            <consortium name="The Broad Institute Genomics Platform"/>
            <consortium name="The Broad Institute Genome Sequencing Center for Infectious Disease"/>
            <person name="Wu L."/>
            <person name="Ma J."/>
        </authorList>
    </citation>
    <scope>NUCLEOTIDE SEQUENCE [LARGE SCALE GENOMIC DNA]</scope>
    <source>
        <strain evidence="3">JCM 17316</strain>
    </source>
</reference>
<accession>A0ABP7ZH34</accession>